<evidence type="ECO:0000256" key="1">
    <source>
        <dbReference type="SAM" id="SignalP"/>
    </source>
</evidence>
<name>A0A2V2BD87_9GAMM</name>
<feature type="chain" id="PRO_5015966389" evidence="1">
    <location>
        <begin position="29"/>
        <end position="274"/>
    </location>
</feature>
<comment type="caution">
    <text evidence="2">The sequence shown here is derived from an EMBL/GenBank/DDBJ whole genome shotgun (WGS) entry which is preliminary data.</text>
</comment>
<protein>
    <submittedName>
        <fullName evidence="2">Defect-in-organelle-trafficking protein DotC</fullName>
    </submittedName>
</protein>
<sequence length="274" mass="30785">MKGRFIALLLPFLLAGCSSFSLTRPSQAVGPDGVPPPGPAAYLSPKKPEATDVSDNRREMLTDAAHTLGFRGGKAQRAWELRHDLESREKQLDKTYDFRTLISPRGWLPPVITEAVDVAHVTADQIRTASHVYEIIQPERFVSNPPSWRTWLFAGLSTTAPDGPDGSLIPENSTQRDIWQTALTKGWAEGRQSADETLEANVNRLTRDYNGMLQYVLLRRQNLITAPVVSDRQQTVTGDSQKLTEGDRERRIESRAGFITDREKWKPIIHTEKK</sequence>
<dbReference type="EMBL" id="QGHF01000010">
    <property type="protein sequence ID" value="PWK94548.1"/>
    <property type="molecule type" value="Genomic_DNA"/>
</dbReference>
<feature type="signal peptide" evidence="1">
    <location>
        <begin position="1"/>
        <end position="28"/>
    </location>
</feature>
<dbReference type="OrthoDB" id="7992122at2"/>
<organism evidence="2 3">
    <name type="scientific">Pantoea allii</name>
    <dbReference type="NCBI Taxonomy" id="574096"/>
    <lineage>
        <taxon>Bacteria</taxon>
        <taxon>Pseudomonadati</taxon>
        <taxon>Pseudomonadota</taxon>
        <taxon>Gammaproteobacteria</taxon>
        <taxon>Enterobacterales</taxon>
        <taxon>Erwiniaceae</taxon>
        <taxon>Pantoea</taxon>
    </lineage>
</organism>
<dbReference type="InterPro" id="IPR031618">
    <property type="entry name" value="T4SS_TraI"/>
</dbReference>
<evidence type="ECO:0000313" key="3">
    <source>
        <dbReference type="Proteomes" id="UP000245981"/>
    </source>
</evidence>
<dbReference type="Proteomes" id="UP000245981">
    <property type="component" value="Unassembled WGS sequence"/>
</dbReference>
<evidence type="ECO:0000313" key="2">
    <source>
        <dbReference type="EMBL" id="PWK94548.1"/>
    </source>
</evidence>
<proteinExistence type="predicted"/>
<dbReference type="RefSeq" id="WP_109717983.1">
    <property type="nucleotide sequence ID" value="NZ_QGHF01000010.1"/>
</dbReference>
<dbReference type="Pfam" id="PF16932">
    <property type="entry name" value="T4SS_TraI"/>
    <property type="match status" value="1"/>
</dbReference>
<dbReference type="AlphaFoldDB" id="A0A2V2BD87"/>
<dbReference type="PROSITE" id="PS51257">
    <property type="entry name" value="PROKAR_LIPOPROTEIN"/>
    <property type="match status" value="1"/>
</dbReference>
<gene>
    <name evidence="2" type="ORF">C7431_11042</name>
</gene>
<accession>A0A2V2BD87</accession>
<reference evidence="2 3" key="1">
    <citation type="submission" date="2018-05" db="EMBL/GenBank/DDBJ databases">
        <title>Genomic Encyclopedia of Type Strains, Phase IV (KMG-V): Genome sequencing to study the core and pangenomes of soil and plant-associated prokaryotes.</title>
        <authorList>
            <person name="Whitman W."/>
        </authorList>
    </citation>
    <scope>NUCLEOTIDE SEQUENCE [LARGE SCALE GENOMIC DNA]</scope>
    <source>
        <strain evidence="2 3">PNA 200-10</strain>
    </source>
</reference>
<keyword evidence="1" id="KW-0732">Signal</keyword>